<dbReference type="Gene3D" id="1.10.287.1490">
    <property type="match status" value="1"/>
</dbReference>
<evidence type="ECO:0000259" key="2">
    <source>
        <dbReference type="Pfam" id="PF02591"/>
    </source>
</evidence>
<dbReference type="STRING" id="75906.THERU_02970"/>
<accession>W0DHS7</accession>
<dbReference type="Proteomes" id="UP000018914">
    <property type="component" value="Chromosome"/>
</dbReference>
<protein>
    <recommendedName>
        <fullName evidence="2">C4-type zinc ribbon domain-containing protein</fullName>
    </recommendedName>
</protein>
<dbReference type="OrthoDB" id="15325at2"/>
<evidence type="ECO:0000313" key="3">
    <source>
        <dbReference type="EMBL" id="AHE96777.1"/>
    </source>
</evidence>
<feature type="coiled-coil region" evidence="1">
    <location>
        <begin position="12"/>
        <end position="173"/>
    </location>
</feature>
<gene>
    <name evidence="3" type="ORF">THERU_02970</name>
</gene>
<keyword evidence="4" id="KW-1185">Reference proteome</keyword>
<dbReference type="RefSeq" id="WP_025305794.1">
    <property type="nucleotide sequence ID" value="NZ_CP007028.1"/>
</dbReference>
<keyword evidence="1" id="KW-0175">Coiled coil</keyword>
<dbReference type="HOGENOM" id="CLU_073076_2_3_0"/>
<proteinExistence type="predicted"/>
<dbReference type="eggNOG" id="COG1579">
    <property type="taxonomic scope" value="Bacteria"/>
</dbReference>
<dbReference type="EMBL" id="CP007028">
    <property type="protein sequence ID" value="AHE96777.1"/>
    <property type="molecule type" value="Genomic_DNA"/>
</dbReference>
<reference evidence="3 4" key="1">
    <citation type="submission" date="2013-12" db="EMBL/GenBank/DDBJ databases">
        <authorList>
            <consortium name="DOE Joint Genome Institute"/>
            <person name="Eisen J."/>
            <person name="Huntemann M."/>
            <person name="Han J."/>
            <person name="Chen A."/>
            <person name="Kyrpides N."/>
            <person name="Mavromatis K."/>
            <person name="Markowitz V."/>
            <person name="Palaniappan K."/>
            <person name="Ivanova N."/>
            <person name="Schaumberg A."/>
            <person name="Pati A."/>
            <person name="Liolios K."/>
            <person name="Nordberg H.P."/>
            <person name="Cantor M.N."/>
            <person name="Hua S.X."/>
            <person name="Woyke T."/>
        </authorList>
    </citation>
    <scope>NUCLEOTIDE SEQUENCE [LARGE SCALE GENOMIC DNA]</scope>
    <source>
        <strain evidence="3 4">DSM 23557</strain>
    </source>
</reference>
<dbReference type="AlphaFoldDB" id="W0DHS7"/>
<dbReference type="Pfam" id="PF02591">
    <property type="entry name" value="Zn_ribbon_9"/>
    <property type="match status" value="1"/>
</dbReference>
<sequence>MKEEDFSAFLQLQEQEEEVFKRERYLERLKKRIKELDQSINEILEEQTILIAELNQIIEAIREEDQKVRRCKENLKRCKEREKLVKKVEEYKALLREKAKNEDCIIKGEQTLRELRQKRKAIEDRLQDKDKKKKLKRMEEEKEELIKEREEVERELKHQREKLELLRASLSQDIVQEYEKLKQAVGFPPIVKADIMGTCSSCGTKLPSMLYSKLIKGEKVRCPNCGKILY</sequence>
<organism evidence="4">
    <name type="scientific">Thermocrinis ruber</name>
    <dbReference type="NCBI Taxonomy" id="75906"/>
    <lineage>
        <taxon>Bacteria</taxon>
        <taxon>Pseudomonadati</taxon>
        <taxon>Aquificota</taxon>
        <taxon>Aquificia</taxon>
        <taxon>Aquificales</taxon>
        <taxon>Aquificaceae</taxon>
        <taxon>Thermocrinis</taxon>
    </lineage>
</organism>
<evidence type="ECO:0000313" key="4">
    <source>
        <dbReference type="Proteomes" id="UP000018914"/>
    </source>
</evidence>
<name>W0DHS7_9AQUI</name>
<feature type="domain" description="C4-type zinc ribbon" evidence="2">
    <location>
        <begin position="198"/>
        <end position="229"/>
    </location>
</feature>
<evidence type="ECO:0000256" key="1">
    <source>
        <dbReference type="SAM" id="Coils"/>
    </source>
</evidence>
<dbReference type="InterPro" id="IPR003743">
    <property type="entry name" value="Zf-RING_7"/>
</dbReference>
<dbReference type="KEGG" id="trd:THERU_02970"/>